<dbReference type="InterPro" id="IPR018103">
    <property type="entry name" value="Translation_control_tumour_CS"/>
</dbReference>
<dbReference type="PANTHER" id="PTHR11991">
    <property type="entry name" value="TRANSLATIONALLY CONTROLLED TUMOR PROTEIN-RELATED"/>
    <property type="match status" value="1"/>
</dbReference>
<dbReference type="InterPro" id="IPR018105">
    <property type="entry name" value="Translational_control_tumour_p"/>
</dbReference>
<dbReference type="PROSITE" id="PS01003">
    <property type="entry name" value="TCTP_2"/>
    <property type="match status" value="1"/>
</dbReference>
<keyword evidence="2" id="KW-0648">Protein biosynthesis</keyword>
<dbReference type="InterPro" id="IPR011323">
    <property type="entry name" value="Mss4/transl-control_tumour"/>
</dbReference>
<dbReference type="SUPFAM" id="SSF51316">
    <property type="entry name" value="Mss4-like"/>
    <property type="match status" value="1"/>
</dbReference>
<evidence type="ECO:0000259" key="4">
    <source>
        <dbReference type="PROSITE" id="PS51797"/>
    </source>
</evidence>
<sequence>MKVRTFLTPHLRLDTKIICSTQQSAHRGSIAGLANPPELVAFVGRQRTTTIDFCLAVYNGFYAAMDCARKVALYTDVIANDEMCSDGYEMKLVDDVVYEVDAAKIVVSDGDVDIGGNPSAEEEAEALENGAEQVINIVHSFRLQSTSFDKKSYLAYLKGYMKSVKAKLAETNPDRIPAFEKGAAAFAKKIVGSFGDWEFFTGESMDPEGMVALLNYREDGVTPYLVFWKDGLRETKI</sequence>
<dbReference type="PANTHER" id="PTHR11991:SF0">
    <property type="entry name" value="TRANSLATIONALLY-CONTROLLED TUMOR PROTEIN"/>
    <property type="match status" value="1"/>
</dbReference>
<accession>W3VLU9</accession>
<proteinExistence type="inferred from homology"/>
<evidence type="ECO:0000313" key="5">
    <source>
        <dbReference type="EMBL" id="ETS62539.1"/>
    </source>
</evidence>
<dbReference type="GO" id="GO:0006412">
    <property type="term" value="P:translation"/>
    <property type="evidence" value="ECO:0007669"/>
    <property type="project" value="UniProtKB-KW"/>
</dbReference>
<dbReference type="GO" id="GO:0005737">
    <property type="term" value="C:cytoplasm"/>
    <property type="evidence" value="ECO:0007669"/>
    <property type="project" value="TreeGrafter"/>
</dbReference>
<dbReference type="PRINTS" id="PR01653">
    <property type="entry name" value="TCTPROTEIN"/>
</dbReference>
<evidence type="ECO:0000256" key="1">
    <source>
        <dbReference type="ARBA" id="ARBA00014759"/>
    </source>
</evidence>
<comment type="similarity">
    <text evidence="3">Belongs to the TCTP family.</text>
</comment>
<name>W3VLU9_MOEAP</name>
<dbReference type="Gene3D" id="2.170.150.10">
    <property type="entry name" value="Metal Binding Protein, Guanine Nucleotide Exchange Factor, Chain A"/>
    <property type="match status" value="1"/>
</dbReference>
<feature type="domain" description="TCTP" evidence="4">
    <location>
        <begin position="71"/>
        <end position="237"/>
    </location>
</feature>
<protein>
    <recommendedName>
        <fullName evidence="1">Translationally-controlled tumor protein homolog</fullName>
    </recommendedName>
</protein>
<keyword evidence="6" id="KW-1185">Reference proteome</keyword>
<dbReference type="AlphaFoldDB" id="W3VLU9"/>
<dbReference type="InterPro" id="IPR011057">
    <property type="entry name" value="Mss4-like_sf"/>
</dbReference>
<reference evidence="5 6" key="1">
    <citation type="journal article" date="2014" name="Genome Announc.">
        <title>Genome sequence of the basidiomycetous fungus Pseudozyma aphidis DSM70725, an efficient producer of biosurfactant mannosylerythritol lipids.</title>
        <authorList>
            <person name="Lorenz S."/>
            <person name="Guenther M."/>
            <person name="Grumaz C."/>
            <person name="Rupp S."/>
            <person name="Zibek S."/>
            <person name="Sohn K."/>
        </authorList>
    </citation>
    <scope>NUCLEOTIDE SEQUENCE [LARGE SCALE GENOMIC DNA]</scope>
    <source>
        <strain evidence="6">ATCC 32657 / CBS 517.83 / DSM 70725 / JCM 10318 / NBRC 10182 / NRRL Y-7954 / St-0401</strain>
    </source>
</reference>
<evidence type="ECO:0000256" key="2">
    <source>
        <dbReference type="ARBA" id="ARBA00022917"/>
    </source>
</evidence>
<dbReference type="OrthoDB" id="10248936at2759"/>
<gene>
    <name evidence="5" type="ORF">PaG_03171</name>
</gene>
<organism evidence="5 6">
    <name type="scientific">Moesziomyces aphidis</name>
    <name type="common">Pseudozyma aphidis</name>
    <dbReference type="NCBI Taxonomy" id="84754"/>
    <lineage>
        <taxon>Eukaryota</taxon>
        <taxon>Fungi</taxon>
        <taxon>Dikarya</taxon>
        <taxon>Basidiomycota</taxon>
        <taxon>Ustilaginomycotina</taxon>
        <taxon>Ustilaginomycetes</taxon>
        <taxon>Ustilaginales</taxon>
        <taxon>Ustilaginaceae</taxon>
        <taxon>Moesziomyces</taxon>
    </lineage>
</organism>
<dbReference type="PROSITE" id="PS51797">
    <property type="entry name" value="TCTP_3"/>
    <property type="match status" value="1"/>
</dbReference>
<comment type="caution">
    <text evidence="5">The sequence shown here is derived from an EMBL/GenBank/DDBJ whole genome shotgun (WGS) entry which is preliminary data.</text>
</comment>
<evidence type="ECO:0000256" key="3">
    <source>
        <dbReference type="PROSITE-ProRule" id="PRU01133"/>
    </source>
</evidence>
<dbReference type="EMBL" id="AWNI01000010">
    <property type="protein sequence ID" value="ETS62539.1"/>
    <property type="molecule type" value="Genomic_DNA"/>
</dbReference>
<dbReference type="GO" id="GO:0005509">
    <property type="term" value="F:calcium ion binding"/>
    <property type="evidence" value="ECO:0007669"/>
    <property type="project" value="TreeGrafter"/>
</dbReference>
<dbReference type="Pfam" id="PF00838">
    <property type="entry name" value="TCTP"/>
    <property type="match status" value="1"/>
</dbReference>
<dbReference type="HOGENOM" id="CLU_095877_0_0_1"/>
<dbReference type="Proteomes" id="UP000019462">
    <property type="component" value="Unassembled WGS sequence"/>
</dbReference>
<dbReference type="PROSITE" id="PS01002">
    <property type="entry name" value="TCTP_1"/>
    <property type="match status" value="1"/>
</dbReference>
<evidence type="ECO:0000313" key="6">
    <source>
        <dbReference type="Proteomes" id="UP000019462"/>
    </source>
</evidence>
<dbReference type="InterPro" id="IPR034737">
    <property type="entry name" value="TCTP"/>
</dbReference>
<dbReference type="FunFam" id="2.170.150.10:FF:000002">
    <property type="entry name" value="Translationally-controlled tumor protein homolog"/>
    <property type="match status" value="1"/>
</dbReference>